<keyword evidence="2" id="KW-1185">Reference proteome</keyword>
<sequence>MIEIAHQQYKVFIYNDHQYTVESADNLRRYNRVYVDDSCDRYSNVSNVAILVKHGHDEVASAILCHTGVFTGLSESSFIIEERVLYICVGNKLYYLNIPDLTLKWTGQVDYVTNFSVQKIEDDLLVHGELEITRITKLGEIKWRFGGHDIWVNNNGHQELTVLPKSIQLIDFGSHVYELDFAGNIISQN</sequence>
<organism evidence="1 2">
    <name type="scientific">Sphingobacterium zeae</name>
    <dbReference type="NCBI Taxonomy" id="1776859"/>
    <lineage>
        <taxon>Bacteria</taxon>
        <taxon>Pseudomonadati</taxon>
        <taxon>Bacteroidota</taxon>
        <taxon>Sphingobacteriia</taxon>
        <taxon>Sphingobacteriales</taxon>
        <taxon>Sphingobacteriaceae</taxon>
        <taxon>Sphingobacterium</taxon>
    </lineage>
</organism>
<dbReference type="Proteomes" id="UP001244640">
    <property type="component" value="Unassembled WGS sequence"/>
</dbReference>
<reference evidence="1 2" key="1">
    <citation type="submission" date="2023-07" db="EMBL/GenBank/DDBJ databases">
        <title>Functional and genomic diversity of the sorghum phyllosphere microbiome.</title>
        <authorList>
            <person name="Shade A."/>
        </authorList>
    </citation>
    <scope>NUCLEOTIDE SEQUENCE [LARGE SCALE GENOMIC DNA]</scope>
    <source>
        <strain evidence="1 2">SORGH_AS_0892</strain>
    </source>
</reference>
<comment type="caution">
    <text evidence="1">The sequence shown here is derived from an EMBL/GenBank/DDBJ whole genome shotgun (WGS) entry which is preliminary data.</text>
</comment>
<protein>
    <submittedName>
        <fullName evidence="1">Uncharacterized protein</fullName>
    </submittedName>
</protein>
<dbReference type="RefSeq" id="WP_307187319.1">
    <property type="nucleotide sequence ID" value="NZ_JAUTBA010000001.1"/>
</dbReference>
<evidence type="ECO:0000313" key="1">
    <source>
        <dbReference type="EMBL" id="MDQ1151904.1"/>
    </source>
</evidence>
<gene>
    <name evidence="1" type="ORF">QE382_003888</name>
</gene>
<dbReference type="EMBL" id="JAUTBA010000001">
    <property type="protein sequence ID" value="MDQ1151904.1"/>
    <property type="molecule type" value="Genomic_DNA"/>
</dbReference>
<evidence type="ECO:0000313" key="2">
    <source>
        <dbReference type="Proteomes" id="UP001244640"/>
    </source>
</evidence>
<proteinExistence type="predicted"/>
<accession>A0ABU0UAQ0</accession>
<name>A0ABU0UAQ0_9SPHI</name>